<dbReference type="AlphaFoldDB" id="S5Y059"/>
<evidence type="ECO:0000313" key="3">
    <source>
        <dbReference type="EMBL" id="AGT09070.1"/>
    </source>
</evidence>
<dbReference type="EMBL" id="CP006650">
    <property type="protein sequence ID" value="AGT09070.1"/>
    <property type="molecule type" value="Genomic_DNA"/>
</dbReference>
<dbReference type="eggNOG" id="COG0455">
    <property type="taxonomic scope" value="Bacteria"/>
</dbReference>
<dbReference type="HOGENOM" id="CLU_049172_0_0_5"/>
<dbReference type="OrthoDB" id="369216at2"/>
<feature type="region of interest" description="Disordered" evidence="1">
    <location>
        <begin position="319"/>
        <end position="343"/>
    </location>
</feature>
<sequence>MPHPYQDRAPKFYWKTAVSDVGGFGLNELWKSKFRITKSTKIITAGSCFAQHISRQLVDRGYTWLDAEPGPDLIAPEAKRKFNYGIFSFRTGNIYTANMLLQWLKFSFGLEEPKLQPLESKGRYYDPYRQQIEPEGFPSVDELLASREATFLAIRQAFTTADIFLFTFGLTESWQDIETGQEYSMCPGVVAGVFDPGRTKLVNHNFGSILRQFRDALRVINQNRDKNIRVITTVSPVPLTATATSKHVLVATTYSKSILRAVAGQFMDDSPSIDYFPSYEVVTAPISRGMHYEGNARTVTSAGVSAVLAHFFKGIESTRKPRASSERDESNSSEDQTDTDLVETEDDIVCDEVILNAFAR</sequence>
<protein>
    <recommendedName>
        <fullName evidence="2">GSCFA domain-containing protein</fullName>
    </recommendedName>
</protein>
<feature type="compositionally biased region" description="Acidic residues" evidence="1">
    <location>
        <begin position="331"/>
        <end position="343"/>
    </location>
</feature>
<dbReference type="Pfam" id="PF08885">
    <property type="entry name" value="GSCFA"/>
    <property type="match status" value="1"/>
</dbReference>
<feature type="domain" description="GSCFA" evidence="2">
    <location>
        <begin position="41"/>
        <end position="311"/>
    </location>
</feature>
<dbReference type="Proteomes" id="UP000015480">
    <property type="component" value="Chromosome"/>
</dbReference>
<dbReference type="InterPro" id="IPR014982">
    <property type="entry name" value="GSCFA"/>
</dbReference>
<dbReference type="STRING" id="1367847.JCM7686_1969"/>
<evidence type="ECO:0000256" key="1">
    <source>
        <dbReference type="SAM" id="MobiDB-lite"/>
    </source>
</evidence>
<evidence type="ECO:0000313" key="4">
    <source>
        <dbReference type="Proteomes" id="UP000015480"/>
    </source>
</evidence>
<dbReference type="RefSeq" id="WP_020950708.1">
    <property type="nucleotide sequence ID" value="NC_022041.1"/>
</dbReference>
<evidence type="ECO:0000259" key="2">
    <source>
        <dbReference type="Pfam" id="PF08885"/>
    </source>
</evidence>
<dbReference type="KEGG" id="pami:JCM7686_1969"/>
<keyword evidence="4" id="KW-1185">Reference proteome</keyword>
<proteinExistence type="predicted"/>
<accession>S5Y059</accession>
<name>S5Y059_PARAH</name>
<reference evidence="3 4" key="1">
    <citation type="journal article" date="2014" name="BMC Genomics">
        <title>Architecture and functions of a multipartite genome of the methylotrophic bacterium Paracoccus aminophilus JCM 7686, containing primary and secondary chromids.</title>
        <authorList>
            <person name="Dziewit L."/>
            <person name="Czarnecki J."/>
            <person name="Wibberg D."/>
            <person name="Radlinska M."/>
            <person name="Mrozek P."/>
            <person name="Szymczak M."/>
            <person name="Schluter A."/>
            <person name="Puhler A."/>
            <person name="Bartosik D."/>
        </authorList>
    </citation>
    <scope>NUCLEOTIDE SEQUENCE [LARGE SCALE GENOMIC DNA]</scope>
    <source>
        <strain evidence="3">JCM 7686</strain>
    </source>
</reference>
<organism evidence="3 4">
    <name type="scientific">Paracoccus aminophilus JCM 7686</name>
    <dbReference type="NCBI Taxonomy" id="1367847"/>
    <lineage>
        <taxon>Bacteria</taxon>
        <taxon>Pseudomonadati</taxon>
        <taxon>Pseudomonadota</taxon>
        <taxon>Alphaproteobacteria</taxon>
        <taxon>Rhodobacterales</taxon>
        <taxon>Paracoccaceae</taxon>
        <taxon>Paracoccus</taxon>
    </lineage>
</organism>
<feature type="compositionally biased region" description="Basic and acidic residues" evidence="1">
    <location>
        <begin position="319"/>
        <end position="330"/>
    </location>
</feature>
<gene>
    <name evidence="3" type="ORF">JCM7686_1969</name>
</gene>